<dbReference type="PANTHER" id="PTHR30543:SF21">
    <property type="entry name" value="NAD(P)H-DEPENDENT FMN REDUCTASE LOT6"/>
    <property type="match status" value="1"/>
</dbReference>
<reference evidence="3" key="1">
    <citation type="journal article" date="2019" name="Int. J. Syst. Evol. Microbiol.">
        <title>The Global Catalogue of Microorganisms (GCM) 10K type strain sequencing project: providing services to taxonomists for standard genome sequencing and annotation.</title>
        <authorList>
            <consortium name="The Broad Institute Genomics Platform"/>
            <consortium name="The Broad Institute Genome Sequencing Center for Infectious Disease"/>
            <person name="Wu L."/>
            <person name="Ma J."/>
        </authorList>
    </citation>
    <scope>NUCLEOTIDE SEQUENCE [LARGE SCALE GENOMIC DNA]</scope>
    <source>
        <strain evidence="3">JCM 17986</strain>
    </source>
</reference>
<organism evidence="2 3">
    <name type="scientific">Yinghuangia aomiensis</name>
    <dbReference type="NCBI Taxonomy" id="676205"/>
    <lineage>
        <taxon>Bacteria</taxon>
        <taxon>Bacillati</taxon>
        <taxon>Actinomycetota</taxon>
        <taxon>Actinomycetes</taxon>
        <taxon>Kitasatosporales</taxon>
        <taxon>Streptomycetaceae</taxon>
        <taxon>Yinghuangia</taxon>
    </lineage>
</organism>
<evidence type="ECO:0000313" key="3">
    <source>
        <dbReference type="Proteomes" id="UP001500466"/>
    </source>
</evidence>
<accession>A0ABP9HV57</accession>
<evidence type="ECO:0000259" key="1">
    <source>
        <dbReference type="Pfam" id="PF03358"/>
    </source>
</evidence>
<dbReference type="RefSeq" id="WP_345678257.1">
    <property type="nucleotide sequence ID" value="NZ_BAABHS010000020.1"/>
</dbReference>
<dbReference type="SUPFAM" id="SSF52218">
    <property type="entry name" value="Flavoproteins"/>
    <property type="match status" value="1"/>
</dbReference>
<sequence>MPNIAVVVGSIRPGRVTRSVAEWVHQIAAKRPDSTYELVDLADFPLPAFDEPLPPQYGQYELPHTQAWARKVAEFDGFVFVTPEYNHGPTAALKNALDFVYGEWNNKVAGFVSLGTSGGVRAVEHLRLVAAELQMATVQAQLPLFVATDFSDYPRFSPIASREDELTRVLDQLESWATALGSIRSGAL</sequence>
<dbReference type="InterPro" id="IPR005025">
    <property type="entry name" value="FMN_Rdtase-like_dom"/>
</dbReference>
<comment type="caution">
    <text evidence="2">The sequence shown here is derived from an EMBL/GenBank/DDBJ whole genome shotgun (WGS) entry which is preliminary data.</text>
</comment>
<dbReference type="InterPro" id="IPR050712">
    <property type="entry name" value="NAD(P)H-dep_reductase"/>
</dbReference>
<feature type="domain" description="NADPH-dependent FMN reductase-like" evidence="1">
    <location>
        <begin position="3"/>
        <end position="142"/>
    </location>
</feature>
<proteinExistence type="predicted"/>
<keyword evidence="3" id="KW-1185">Reference proteome</keyword>
<dbReference type="Pfam" id="PF03358">
    <property type="entry name" value="FMN_red"/>
    <property type="match status" value="1"/>
</dbReference>
<gene>
    <name evidence="2" type="ORF">GCM10023205_53680</name>
</gene>
<dbReference type="EMBL" id="BAABHS010000020">
    <property type="protein sequence ID" value="GAA4978767.1"/>
    <property type="molecule type" value="Genomic_DNA"/>
</dbReference>
<dbReference type="Gene3D" id="3.40.50.360">
    <property type="match status" value="1"/>
</dbReference>
<dbReference type="InterPro" id="IPR029039">
    <property type="entry name" value="Flavoprotein-like_sf"/>
</dbReference>
<name>A0ABP9HV57_9ACTN</name>
<dbReference type="Proteomes" id="UP001500466">
    <property type="component" value="Unassembled WGS sequence"/>
</dbReference>
<dbReference type="PANTHER" id="PTHR30543">
    <property type="entry name" value="CHROMATE REDUCTASE"/>
    <property type="match status" value="1"/>
</dbReference>
<protein>
    <submittedName>
        <fullName evidence="2">NAD(P)H-dependent oxidoreductase</fullName>
    </submittedName>
</protein>
<evidence type="ECO:0000313" key="2">
    <source>
        <dbReference type="EMBL" id="GAA4978767.1"/>
    </source>
</evidence>